<dbReference type="SUPFAM" id="SSF52540">
    <property type="entry name" value="P-loop containing nucleoside triphosphate hydrolases"/>
    <property type="match status" value="3"/>
</dbReference>
<dbReference type="InterPro" id="IPR000253">
    <property type="entry name" value="FHA_dom"/>
</dbReference>
<name>I0UQM7_9MICC</name>
<dbReference type="Pfam" id="PF01580">
    <property type="entry name" value="FtsK_SpoIIIE"/>
    <property type="match status" value="2"/>
</dbReference>
<dbReference type="GO" id="GO:0003677">
    <property type="term" value="F:DNA binding"/>
    <property type="evidence" value="ECO:0007669"/>
    <property type="project" value="InterPro"/>
</dbReference>
<dbReference type="InterPro" id="IPR050206">
    <property type="entry name" value="FtsK/SpoIIIE/SftA"/>
</dbReference>
<proteinExistence type="predicted"/>
<dbReference type="SMART" id="SM00240">
    <property type="entry name" value="FHA"/>
    <property type="match status" value="1"/>
</dbReference>
<feature type="domain" description="FtsK" evidence="7">
    <location>
        <begin position="636"/>
        <end position="827"/>
    </location>
</feature>
<feature type="binding site" evidence="4">
    <location>
        <begin position="655"/>
        <end position="662"/>
    </location>
    <ligand>
        <name>ATP</name>
        <dbReference type="ChEBI" id="CHEBI:30616"/>
    </ligand>
</feature>
<dbReference type="Gene3D" id="2.60.200.20">
    <property type="match status" value="1"/>
</dbReference>
<dbReference type="RefSeq" id="WP_006889060.1">
    <property type="nucleotide sequence ID" value="NZ_AJJQ01000045.1"/>
</dbReference>
<dbReference type="PANTHER" id="PTHR22683:SF1">
    <property type="entry name" value="TYPE VII SECRETION SYSTEM PROTEIN ESSC"/>
    <property type="match status" value="1"/>
</dbReference>
<keyword evidence="9" id="KW-1185">Reference proteome</keyword>
<evidence type="ECO:0000256" key="4">
    <source>
        <dbReference type="PROSITE-ProRule" id="PRU00289"/>
    </source>
</evidence>
<comment type="caution">
    <text evidence="8">The sequence shown here is derived from an EMBL/GenBank/DDBJ whole genome shotgun (WGS) entry which is preliminary data.</text>
</comment>
<dbReference type="PROSITE" id="PS50006">
    <property type="entry name" value="FHA_DOMAIN"/>
    <property type="match status" value="1"/>
</dbReference>
<evidence type="ECO:0000313" key="8">
    <source>
        <dbReference type="EMBL" id="EID50180.1"/>
    </source>
</evidence>
<evidence type="ECO:0000259" key="6">
    <source>
        <dbReference type="PROSITE" id="PS50006"/>
    </source>
</evidence>
<dbReference type="Proteomes" id="UP000004863">
    <property type="component" value="Unassembled WGS sequence"/>
</dbReference>
<feature type="domain" description="FtsK" evidence="7">
    <location>
        <begin position="981"/>
        <end position="1155"/>
    </location>
</feature>
<organism evidence="8 9">
    <name type="scientific">Rothia aeria F0474</name>
    <dbReference type="NCBI Taxonomy" id="1125724"/>
    <lineage>
        <taxon>Bacteria</taxon>
        <taxon>Bacillati</taxon>
        <taxon>Actinomycetota</taxon>
        <taxon>Actinomycetes</taxon>
        <taxon>Micrococcales</taxon>
        <taxon>Micrococcaceae</taxon>
        <taxon>Rothia</taxon>
    </lineage>
</organism>
<dbReference type="SUPFAM" id="SSF49879">
    <property type="entry name" value="SMAD/FHA domain"/>
    <property type="match status" value="1"/>
</dbReference>
<evidence type="ECO:0000256" key="3">
    <source>
        <dbReference type="ARBA" id="ARBA00022840"/>
    </source>
</evidence>
<keyword evidence="5" id="KW-0472">Membrane</keyword>
<keyword evidence="2 4" id="KW-0547">Nucleotide-binding</keyword>
<evidence type="ECO:0000256" key="2">
    <source>
        <dbReference type="ARBA" id="ARBA00022741"/>
    </source>
</evidence>
<evidence type="ECO:0000256" key="5">
    <source>
        <dbReference type="SAM" id="Phobius"/>
    </source>
</evidence>
<dbReference type="PROSITE" id="PS50901">
    <property type="entry name" value="FTSK"/>
    <property type="match status" value="2"/>
</dbReference>
<feature type="domain" description="FHA" evidence="6">
    <location>
        <begin position="103"/>
        <end position="152"/>
    </location>
</feature>
<feature type="transmembrane region" description="Helical" evidence="5">
    <location>
        <begin position="253"/>
        <end position="270"/>
    </location>
</feature>
<feature type="transmembrane region" description="Helical" evidence="5">
    <location>
        <begin position="229"/>
        <end position="247"/>
    </location>
</feature>
<reference evidence="8" key="1">
    <citation type="submission" date="2012-03" db="EMBL/GenBank/DDBJ databases">
        <authorList>
            <person name="Durkin A.S."/>
            <person name="McCorrison J."/>
            <person name="Torralba M."/>
            <person name="Gillis M."/>
            <person name="Methe B."/>
            <person name="Sutton G."/>
            <person name="Nelson K.E."/>
        </authorList>
    </citation>
    <scope>NUCLEOTIDE SEQUENCE [LARGE SCALE GENOMIC DNA]</scope>
    <source>
        <strain evidence="8">F0474</strain>
    </source>
</reference>
<feature type="binding site" evidence="4">
    <location>
        <begin position="997"/>
        <end position="1004"/>
    </location>
    <ligand>
        <name>ATP</name>
        <dbReference type="ChEBI" id="CHEBI:30616"/>
    </ligand>
</feature>
<dbReference type="CDD" id="cd00060">
    <property type="entry name" value="FHA"/>
    <property type="match status" value="1"/>
</dbReference>
<dbReference type="InterPro" id="IPR027417">
    <property type="entry name" value="P-loop_NTPase"/>
</dbReference>
<sequence>MKILVDLHGFTRTFELDHWQENTTLSDLILAAGGPYIAPDDPLYLDSQPLQGASQLGSVALLEGSVISQRPLPMARPIRGWNLTLAGGTRAGAIVPLSKGRPLIVGRSPQADIVLPTESASWEHCRIERTEEGVKITDAGSTNGTFVNGIKVPEEGTETDEFAVIYTGGAVLLLRPQLAETPAPKPGMLPNLTPAYTAPYNRPPRVALMPAPDTVKIPKRKNVSKPSRFSIATVLAPLIFAGAMVAMMREIRYALFAILSPIAALGMWLEQKWRFKKETREEEERFKQELDKTKEKFKNIYNHERMRLQELAPDPVSVMRRIELPSVELWQRRFKAADFMALHVGYGNYSWVPTNDLTSSQEPEKEIQELLDSSMLMGAPMIADLTDSGVIGIVGNREGALALARSLLMQSVTHCGPADLTLGVFFDQGKEEEWAWTSWLPHTRQSGSAVGGRWISHNYEQSTAMLKNLQQSIDGLLSPGLMLVIDSEVLTEGHDAPARKLLSHGRGSDPNRASSREKNLHKVYGIVIATSEEQLPASCTVVVDVGEDAAATFFEPEKRRTVEDVIIGGIDLEYAVQRAHLLAEFEDPELVIPGAGLPSLVRLPEITGVGTPPTAQKIISTWQKSKGYSTEIGVGDQGVYTLDLVKDGPHGLVGGTTGSGKSEFLRSLVAGLATHNDPTRLNFILIDFKGGAAFKACERLPHTIGTISNLDEQLANRALISLEAEMERRQRLFAAAGEGVDNITEYLATNPPEPMPRLLLVIDEFAMLAKDFPDVLSSLVSVGAVGRTLGVHMILATQRPAGVVNNDILANTNLRVALRVQSKEDSSNVIEVPDAASIERSQMGRAYIKLGQTDITPIQTALVTGFSGVIEHEPIELRSTSIFGVPEAPRALPKPKNSDANDLDNLIDAIIAANQEQRYAPPRKVWPEALGNNLPLNNFGALQPDTAQTAPQVDSDAPPVGTLNGSTVLFGLADIPEGQCQVPVGWDFKVSNMFLIGTPGSGTSTALASMAFTLCLNTDPEQFDMLILDLGAGTLAPLQNLPHVSAYVGPGEGAKERQTRFLRHLINELERRRSNPAGNRDLIILIDGYGTLRDEFMEYSGTDYLGAFHRVYSEGPALGMHFIMATTRLKGIPSAVNDVTQQRWLFHLSDPYDYSAYKIKGPDIPAQVPGRCVDGSTIRQIQVAIPQMSFADAVQNVIHHWGTVDKPDVIGQLPSIVPLSKMGVEPSIGGENWIIPVGIAEHNLKPVAIELYEGESALIGGSPRSGKTTLLQAIADSVIQQRERGENNAQVWVMCTRRSPLAHRDFDRKAVTPQEITALAAELEITEEPVLLLIDDAERIDDAGEGITNILKAESPWIRVIATGKPGELRTMYSHWTKMVRKSRTGVLLQPHVDYDGDMFSMNLPRRAPVALTSGRGYAVLGGIPVLMQAMSPDGLEIKPKMAS</sequence>
<dbReference type="GO" id="GO:0005524">
    <property type="term" value="F:ATP binding"/>
    <property type="evidence" value="ECO:0007669"/>
    <property type="project" value="UniProtKB-UniRule"/>
</dbReference>
<dbReference type="InterPro" id="IPR002543">
    <property type="entry name" value="FtsK_dom"/>
</dbReference>
<keyword evidence="5" id="KW-0812">Transmembrane</keyword>
<gene>
    <name evidence="8" type="ORF">HMPREF1324_2100</name>
</gene>
<accession>I0UQM7</accession>
<keyword evidence="5" id="KW-1133">Transmembrane helix</keyword>
<dbReference type="PANTHER" id="PTHR22683">
    <property type="entry name" value="SPORULATION PROTEIN RELATED"/>
    <property type="match status" value="1"/>
</dbReference>
<dbReference type="InterPro" id="IPR003593">
    <property type="entry name" value="AAA+_ATPase"/>
</dbReference>
<evidence type="ECO:0000313" key="9">
    <source>
        <dbReference type="Proteomes" id="UP000004863"/>
    </source>
</evidence>
<keyword evidence="3 4" id="KW-0067">ATP-binding</keyword>
<keyword evidence="1" id="KW-0597">Phosphoprotein</keyword>
<dbReference type="EMBL" id="AJJQ01000045">
    <property type="protein sequence ID" value="EID50180.1"/>
    <property type="molecule type" value="Genomic_DNA"/>
</dbReference>
<dbReference type="SMART" id="SM00382">
    <property type="entry name" value="AAA"/>
    <property type="match status" value="3"/>
</dbReference>
<dbReference type="InterPro" id="IPR008984">
    <property type="entry name" value="SMAD_FHA_dom_sf"/>
</dbReference>
<dbReference type="Gene3D" id="3.40.50.300">
    <property type="entry name" value="P-loop containing nucleotide triphosphate hydrolases"/>
    <property type="match status" value="3"/>
</dbReference>
<dbReference type="CDD" id="cd01127">
    <property type="entry name" value="TrwB_TraG_TraD_VirD4"/>
    <property type="match status" value="1"/>
</dbReference>
<evidence type="ECO:0000256" key="1">
    <source>
        <dbReference type="ARBA" id="ARBA00022553"/>
    </source>
</evidence>
<dbReference type="OrthoDB" id="9807790at2"/>
<dbReference type="PATRIC" id="fig|1125724.3.peg.2060"/>
<dbReference type="Pfam" id="PF00498">
    <property type="entry name" value="FHA"/>
    <property type="match status" value="1"/>
</dbReference>
<protein>
    <submittedName>
        <fullName evidence="8">FtsK/SpoIIIE family protein</fullName>
    </submittedName>
</protein>
<evidence type="ECO:0000259" key="7">
    <source>
        <dbReference type="PROSITE" id="PS50901"/>
    </source>
</evidence>